<evidence type="ECO:0000313" key="4">
    <source>
        <dbReference type="Proteomes" id="UP001232163"/>
    </source>
</evidence>
<evidence type="ECO:0000259" key="1">
    <source>
        <dbReference type="Pfam" id="PF13340"/>
    </source>
</evidence>
<evidence type="ECO:0000313" key="3">
    <source>
        <dbReference type="EMBL" id="MDP9766649.1"/>
    </source>
</evidence>
<feature type="non-terminal residue" evidence="2">
    <location>
        <position position="50"/>
    </location>
</feature>
<organism evidence="2 4">
    <name type="scientific">Deinococcus enclensis</name>
    <dbReference type="NCBI Taxonomy" id="1049582"/>
    <lineage>
        <taxon>Bacteria</taxon>
        <taxon>Thermotogati</taxon>
        <taxon>Deinococcota</taxon>
        <taxon>Deinococci</taxon>
        <taxon>Deinococcales</taxon>
        <taxon>Deinococcaceae</taxon>
        <taxon>Deinococcus</taxon>
    </lineage>
</organism>
<sequence>MTRPAYPNDLTDAEWNVLRPLLPPEAPVGRPRKWSLREILDGIFYLLRGG</sequence>
<proteinExistence type="predicted"/>
<comment type="caution">
    <text evidence="2">The sequence shown here is derived from an EMBL/GenBank/DDBJ whole genome shotgun (WGS) entry which is preliminary data.</text>
</comment>
<reference evidence="2 4" key="1">
    <citation type="submission" date="2023-07" db="EMBL/GenBank/DDBJ databases">
        <title>Genomic Encyclopedia of Type Strains, Phase IV (KMG-IV): sequencing the most valuable type-strain genomes for metagenomic binning, comparative biology and taxonomic classification.</title>
        <authorList>
            <person name="Goeker M."/>
        </authorList>
    </citation>
    <scope>NUCLEOTIDE SEQUENCE [LARGE SCALE GENOMIC DNA]</scope>
    <source>
        <strain evidence="2 4">NIO-1023</strain>
    </source>
</reference>
<dbReference type="EMBL" id="JAURUR010000019">
    <property type="protein sequence ID" value="MDP9766045.1"/>
    <property type="molecule type" value="Genomic_DNA"/>
</dbReference>
<evidence type="ECO:0000313" key="2">
    <source>
        <dbReference type="EMBL" id="MDP9766045.1"/>
    </source>
</evidence>
<dbReference type="PANTHER" id="PTHR30007">
    <property type="entry name" value="PHP DOMAIN PROTEIN"/>
    <property type="match status" value="1"/>
</dbReference>
<name>A0ABT9MHI4_9DEIO</name>
<dbReference type="RefSeq" id="WP_307468931.1">
    <property type="nucleotide sequence ID" value="NZ_JAURUR010000019.1"/>
</dbReference>
<dbReference type="Pfam" id="PF13340">
    <property type="entry name" value="DUF4096"/>
    <property type="match status" value="1"/>
</dbReference>
<dbReference type="PANTHER" id="PTHR30007:SF0">
    <property type="entry name" value="TRANSPOSASE"/>
    <property type="match status" value="1"/>
</dbReference>
<protein>
    <submittedName>
        <fullName evidence="2">Transposase</fullName>
    </submittedName>
</protein>
<dbReference type="EMBL" id="JAURUR010000049">
    <property type="protein sequence ID" value="MDP9766649.1"/>
    <property type="molecule type" value="Genomic_DNA"/>
</dbReference>
<keyword evidence="4" id="KW-1185">Reference proteome</keyword>
<gene>
    <name evidence="2" type="ORF">QO006_003509</name>
    <name evidence="3" type="ORF">QO006_004124</name>
</gene>
<dbReference type="InterPro" id="IPR025161">
    <property type="entry name" value="IS402-like_dom"/>
</dbReference>
<dbReference type="Proteomes" id="UP001232163">
    <property type="component" value="Unassembled WGS sequence"/>
</dbReference>
<accession>A0ABT9MHI4</accession>
<feature type="domain" description="Insertion element IS402-like" evidence="1">
    <location>
        <begin position="10"/>
        <end position="50"/>
    </location>
</feature>